<evidence type="ECO:0000313" key="2">
    <source>
        <dbReference type="Proteomes" id="UP000887116"/>
    </source>
</evidence>
<dbReference type="AlphaFoldDB" id="A0A8X6KEF8"/>
<name>A0A8X6KEF8_TRICU</name>
<dbReference type="OrthoDB" id="10359058at2759"/>
<keyword evidence="2" id="KW-1185">Reference proteome</keyword>
<evidence type="ECO:0000313" key="1">
    <source>
        <dbReference type="EMBL" id="GFQ73625.1"/>
    </source>
</evidence>
<reference evidence="1" key="1">
    <citation type="submission" date="2020-07" db="EMBL/GenBank/DDBJ databases">
        <title>Multicomponent nature underlies the extraordinary mechanical properties of spider dragline silk.</title>
        <authorList>
            <person name="Kono N."/>
            <person name="Nakamura H."/>
            <person name="Mori M."/>
            <person name="Yoshida Y."/>
            <person name="Ohtoshi R."/>
            <person name="Malay A.D."/>
            <person name="Moran D.A.P."/>
            <person name="Tomita M."/>
            <person name="Numata K."/>
            <person name="Arakawa K."/>
        </authorList>
    </citation>
    <scope>NUCLEOTIDE SEQUENCE</scope>
</reference>
<dbReference type="Proteomes" id="UP000887116">
    <property type="component" value="Unassembled WGS sequence"/>
</dbReference>
<proteinExistence type="predicted"/>
<sequence length="91" mass="9959">MLKTKRLNATNGAAAIKNSAISDPESGASKPIIVFVNTDLPLPEPPSMTNDSPFNISKFRSFSTVLSSKDKLKFNIDIMGLRMYQSNHVVC</sequence>
<protein>
    <submittedName>
        <fullName evidence="1">Uncharacterized protein</fullName>
    </submittedName>
</protein>
<gene>
    <name evidence="1" type="ORF">TNCT_438971</name>
</gene>
<comment type="caution">
    <text evidence="1">The sequence shown here is derived from an EMBL/GenBank/DDBJ whole genome shotgun (WGS) entry which is preliminary data.</text>
</comment>
<accession>A0A8X6KEF8</accession>
<organism evidence="1 2">
    <name type="scientific">Trichonephila clavata</name>
    <name type="common">Joro spider</name>
    <name type="synonym">Nephila clavata</name>
    <dbReference type="NCBI Taxonomy" id="2740835"/>
    <lineage>
        <taxon>Eukaryota</taxon>
        <taxon>Metazoa</taxon>
        <taxon>Ecdysozoa</taxon>
        <taxon>Arthropoda</taxon>
        <taxon>Chelicerata</taxon>
        <taxon>Arachnida</taxon>
        <taxon>Araneae</taxon>
        <taxon>Araneomorphae</taxon>
        <taxon>Entelegynae</taxon>
        <taxon>Araneoidea</taxon>
        <taxon>Nephilidae</taxon>
        <taxon>Trichonephila</taxon>
    </lineage>
</organism>
<dbReference type="EMBL" id="BMAO01001468">
    <property type="protein sequence ID" value="GFQ73625.1"/>
    <property type="molecule type" value="Genomic_DNA"/>
</dbReference>